<dbReference type="Gene3D" id="2.40.160.20">
    <property type="match status" value="1"/>
</dbReference>
<gene>
    <name evidence="3" type="ORF">JCM19241_5230</name>
</gene>
<protein>
    <submittedName>
        <fullName evidence="3">OmpA family protein</fullName>
    </submittedName>
</protein>
<reference evidence="3 4" key="2">
    <citation type="submission" date="2015-01" db="EMBL/GenBank/DDBJ databases">
        <authorList>
            <consortium name="NBRP consortium"/>
            <person name="Sawabe T."/>
            <person name="Meirelles P."/>
            <person name="Feng G."/>
            <person name="Sayaka M."/>
            <person name="Hattori M."/>
            <person name="Ohkuma M."/>
        </authorList>
    </citation>
    <scope>NUCLEOTIDE SEQUENCE [LARGE SCALE GENOMIC DNA]</scope>
    <source>
        <strain evidence="4">JCM 19241</strain>
    </source>
</reference>
<dbReference type="InterPro" id="IPR027385">
    <property type="entry name" value="Beta-barrel_OMP"/>
</dbReference>
<accession>A0A0B8QHE2</accession>
<sequence length="162" mass="18021">MQVELDNGFNAGLGIGYHFTRNWAAEMAWEYRSNDSKVTTADGQSYNDGNYASNLFFANGIYFFDTKSTWKPYLGAGLIWAQEIDIDLESAGQEQSFTTDGDIGYQLFVGVNYSFAPNWSLQGELRYGAVTGLDLVGEGNDGVINNIDYKTTTVQLGVVYYF</sequence>
<evidence type="ECO:0000259" key="2">
    <source>
        <dbReference type="Pfam" id="PF13505"/>
    </source>
</evidence>
<dbReference type="Proteomes" id="UP000031666">
    <property type="component" value="Unassembled WGS sequence"/>
</dbReference>
<evidence type="ECO:0000313" key="3">
    <source>
        <dbReference type="EMBL" id="GAM74034.1"/>
    </source>
</evidence>
<proteinExistence type="predicted"/>
<dbReference type="NCBIfam" id="TIGR01414">
    <property type="entry name" value="autotrans_barl"/>
    <property type="match status" value="1"/>
</dbReference>
<dbReference type="SUPFAM" id="SSF56925">
    <property type="entry name" value="OMPA-like"/>
    <property type="match status" value="1"/>
</dbReference>
<dbReference type="AlphaFoldDB" id="A0A0B8QHE2"/>
<comment type="caution">
    <text evidence="3">The sequence shown here is derived from an EMBL/GenBank/DDBJ whole genome shotgun (WGS) entry which is preliminary data.</text>
</comment>
<dbReference type="InterPro" id="IPR011250">
    <property type="entry name" value="OMP/PagP_B-barrel"/>
</dbReference>
<evidence type="ECO:0000256" key="1">
    <source>
        <dbReference type="ARBA" id="ARBA00022729"/>
    </source>
</evidence>
<dbReference type="STRING" id="1481914.JCM19241_5230"/>
<dbReference type="InterPro" id="IPR006315">
    <property type="entry name" value="OM_autotransptr_brl_dom"/>
</dbReference>
<keyword evidence="1" id="KW-0732">Signal</keyword>
<name>A0A0B8QHE2_9VIBR</name>
<evidence type="ECO:0000313" key="4">
    <source>
        <dbReference type="Proteomes" id="UP000031666"/>
    </source>
</evidence>
<organism evidence="3 4">
    <name type="scientific">Vibrio ishigakensis</name>
    <dbReference type="NCBI Taxonomy" id="1481914"/>
    <lineage>
        <taxon>Bacteria</taxon>
        <taxon>Pseudomonadati</taxon>
        <taxon>Pseudomonadota</taxon>
        <taxon>Gammaproteobacteria</taxon>
        <taxon>Vibrionales</taxon>
        <taxon>Vibrionaceae</taxon>
        <taxon>Vibrio</taxon>
    </lineage>
</organism>
<dbReference type="Pfam" id="PF13505">
    <property type="entry name" value="OMP_b-brl"/>
    <property type="match status" value="1"/>
</dbReference>
<feature type="domain" description="Outer membrane protein beta-barrel" evidence="2">
    <location>
        <begin position="4"/>
        <end position="162"/>
    </location>
</feature>
<reference evidence="3 4" key="1">
    <citation type="submission" date="2015-01" db="EMBL/GenBank/DDBJ databases">
        <title>Vibrio sp. C94 JCM 19241 whole genome shotgun sequence.</title>
        <authorList>
            <person name="Sawabe T."/>
            <person name="Meirelles P."/>
            <person name="Feng G."/>
            <person name="Sayaka M."/>
            <person name="Hattori M."/>
            <person name="Ohkuma M."/>
        </authorList>
    </citation>
    <scope>NUCLEOTIDE SEQUENCE [LARGE SCALE GENOMIC DNA]</scope>
    <source>
        <strain evidence="4">JCM 19241</strain>
    </source>
</reference>
<dbReference type="EMBL" id="BBSC01000002">
    <property type="protein sequence ID" value="GAM74034.1"/>
    <property type="molecule type" value="Genomic_DNA"/>
</dbReference>
<dbReference type="GO" id="GO:0019867">
    <property type="term" value="C:outer membrane"/>
    <property type="evidence" value="ECO:0007669"/>
    <property type="project" value="InterPro"/>
</dbReference>